<protein>
    <submittedName>
        <fullName evidence="2">Uncharacterized protein</fullName>
    </submittedName>
</protein>
<dbReference type="Proteomes" id="UP000286045">
    <property type="component" value="Unassembled WGS sequence"/>
</dbReference>
<evidence type="ECO:0000256" key="1">
    <source>
        <dbReference type="SAM" id="MobiDB-lite"/>
    </source>
</evidence>
<comment type="caution">
    <text evidence="2">The sequence shown here is derived from an EMBL/GenBank/DDBJ whole genome shotgun (WGS) entry which is preliminary data.</text>
</comment>
<gene>
    <name evidence="2" type="ORF">EKO27_g11884</name>
</gene>
<reference evidence="2 3" key="1">
    <citation type="submission" date="2018-12" db="EMBL/GenBank/DDBJ databases">
        <title>Draft genome sequence of Xylaria grammica IHI A82.</title>
        <authorList>
            <person name="Buettner E."/>
            <person name="Kellner H."/>
        </authorList>
    </citation>
    <scope>NUCLEOTIDE SEQUENCE [LARGE SCALE GENOMIC DNA]</scope>
    <source>
        <strain evidence="2 3">IHI A82</strain>
    </source>
</reference>
<evidence type="ECO:0000313" key="2">
    <source>
        <dbReference type="EMBL" id="RWA03223.1"/>
    </source>
</evidence>
<keyword evidence="3" id="KW-1185">Reference proteome</keyword>
<sequence>MCLYDDVRAVVMESCTVESINFIDSEMYHDGASRQAVYSTFCSAQQTTEKRLQQKIWLLETRDVLHPPSLSAHLNTPRIPPYPTPIRDAETAMGTGYREEKSQ</sequence>
<proteinExistence type="predicted"/>
<organism evidence="2 3">
    <name type="scientific">Xylaria grammica</name>
    <dbReference type="NCBI Taxonomy" id="363999"/>
    <lineage>
        <taxon>Eukaryota</taxon>
        <taxon>Fungi</taxon>
        <taxon>Dikarya</taxon>
        <taxon>Ascomycota</taxon>
        <taxon>Pezizomycotina</taxon>
        <taxon>Sordariomycetes</taxon>
        <taxon>Xylariomycetidae</taxon>
        <taxon>Xylariales</taxon>
        <taxon>Xylariaceae</taxon>
        <taxon>Xylaria</taxon>
    </lineage>
</organism>
<evidence type="ECO:0000313" key="3">
    <source>
        <dbReference type="Proteomes" id="UP000286045"/>
    </source>
</evidence>
<dbReference type="AlphaFoldDB" id="A0A439CM32"/>
<accession>A0A439CM32</accession>
<name>A0A439CM32_9PEZI</name>
<dbReference type="EMBL" id="RYZI01000883">
    <property type="protein sequence ID" value="RWA03223.1"/>
    <property type="molecule type" value="Genomic_DNA"/>
</dbReference>
<feature type="region of interest" description="Disordered" evidence="1">
    <location>
        <begin position="69"/>
        <end position="103"/>
    </location>
</feature>